<dbReference type="EMBL" id="VGLS01000395">
    <property type="protein sequence ID" value="MBM3224745.1"/>
    <property type="molecule type" value="Genomic_DNA"/>
</dbReference>
<dbReference type="GO" id="GO:0015232">
    <property type="term" value="F:heme transmembrane transporter activity"/>
    <property type="evidence" value="ECO:0007669"/>
    <property type="project" value="InterPro"/>
</dbReference>
<dbReference type="Pfam" id="PF03379">
    <property type="entry name" value="CcmB"/>
    <property type="match status" value="1"/>
</dbReference>
<keyword evidence="10 12" id="KW-1133">Transmembrane helix</keyword>
<organism evidence="13 14">
    <name type="scientific">Tectimicrobiota bacterium</name>
    <dbReference type="NCBI Taxonomy" id="2528274"/>
    <lineage>
        <taxon>Bacteria</taxon>
        <taxon>Pseudomonadati</taxon>
        <taxon>Nitrospinota/Tectimicrobiota group</taxon>
        <taxon>Candidatus Tectimicrobiota</taxon>
    </lineage>
</organism>
<evidence type="ECO:0000256" key="9">
    <source>
        <dbReference type="ARBA" id="ARBA00022748"/>
    </source>
</evidence>
<proteinExistence type="inferred from homology"/>
<evidence type="ECO:0000256" key="10">
    <source>
        <dbReference type="ARBA" id="ARBA00022989"/>
    </source>
</evidence>
<keyword evidence="6" id="KW-1003">Cell membrane</keyword>
<protein>
    <recommendedName>
        <fullName evidence="4">Heme exporter protein B</fullName>
    </recommendedName>
</protein>
<evidence type="ECO:0000313" key="13">
    <source>
        <dbReference type="EMBL" id="MBM3224745.1"/>
    </source>
</evidence>
<dbReference type="InterPro" id="IPR026031">
    <property type="entry name" value="Cyt_c_CcmB_bac"/>
</dbReference>
<comment type="similarity">
    <text evidence="3">Belongs to the CcmB/CycW/HelB family.</text>
</comment>
<evidence type="ECO:0000256" key="12">
    <source>
        <dbReference type="SAM" id="Phobius"/>
    </source>
</evidence>
<keyword evidence="5" id="KW-0813">Transport</keyword>
<gene>
    <name evidence="13" type="ORF">FJZ47_13195</name>
</gene>
<name>A0A938B4K3_UNCTE</name>
<dbReference type="PRINTS" id="PR01414">
    <property type="entry name" value="CCMBBIOGNSIS"/>
</dbReference>
<evidence type="ECO:0000256" key="1">
    <source>
        <dbReference type="ARBA" id="ARBA00002442"/>
    </source>
</evidence>
<comment type="subcellular location">
    <subcellularLocation>
        <location evidence="2">Cell inner membrane</location>
        <topology evidence="2">Multi-pass membrane protein</topology>
    </subcellularLocation>
</comment>
<evidence type="ECO:0000256" key="8">
    <source>
        <dbReference type="ARBA" id="ARBA00022692"/>
    </source>
</evidence>
<keyword evidence="7" id="KW-0997">Cell inner membrane</keyword>
<accession>A0A938B4K3</accession>
<dbReference type="PANTHER" id="PTHR30070">
    <property type="entry name" value="HEME EXPORTER PROTEIN B"/>
    <property type="match status" value="1"/>
</dbReference>
<evidence type="ECO:0000256" key="7">
    <source>
        <dbReference type="ARBA" id="ARBA00022519"/>
    </source>
</evidence>
<dbReference type="GO" id="GO:0005886">
    <property type="term" value="C:plasma membrane"/>
    <property type="evidence" value="ECO:0007669"/>
    <property type="project" value="UniProtKB-SubCell"/>
</dbReference>
<reference evidence="13" key="1">
    <citation type="submission" date="2019-03" db="EMBL/GenBank/DDBJ databases">
        <title>Lake Tanganyika Metagenome-Assembled Genomes (MAGs).</title>
        <authorList>
            <person name="Tran P."/>
        </authorList>
    </citation>
    <scope>NUCLEOTIDE SEQUENCE</scope>
    <source>
        <strain evidence="13">K_DeepCast_65m_m2_066</strain>
    </source>
</reference>
<evidence type="ECO:0000256" key="6">
    <source>
        <dbReference type="ARBA" id="ARBA00022475"/>
    </source>
</evidence>
<sequence>MSESTVRMSGSKIFVRQILAVLGKDLRTEWRTREIFTSMFVFAVLVVVVFNFAIGADTELIRQVASGVMWVALLFSTVLGLQRARQLEGEEESLSGVLLALYDSSALFIAKTIGQMLYLMAVALAILPLCGIWFRIDFLSCWLGLCLVFLLGMFGLSIIGTLFSMITLHTRAYEVMLPMLFLPISIPLTIAAVYATVQLVAGKTLQDITDYLVFMGIFDVVFFTLSLIVFDFIIED</sequence>
<keyword evidence="11 12" id="KW-0472">Membrane</keyword>
<feature type="transmembrane region" description="Helical" evidence="12">
    <location>
        <begin position="141"/>
        <end position="168"/>
    </location>
</feature>
<evidence type="ECO:0000256" key="2">
    <source>
        <dbReference type="ARBA" id="ARBA00004429"/>
    </source>
</evidence>
<feature type="transmembrane region" description="Helical" evidence="12">
    <location>
        <begin position="180"/>
        <end position="200"/>
    </location>
</feature>
<evidence type="ECO:0000313" key="14">
    <source>
        <dbReference type="Proteomes" id="UP000712673"/>
    </source>
</evidence>
<dbReference type="AlphaFoldDB" id="A0A938B4K3"/>
<comment type="function">
    <text evidence="1">Required for the export of heme to the periplasm for the biogenesis of c-type cytochromes.</text>
</comment>
<dbReference type="GO" id="GO:1903607">
    <property type="term" value="P:cytochrome c biosynthetic process"/>
    <property type="evidence" value="ECO:0007669"/>
    <property type="project" value="TreeGrafter"/>
</dbReference>
<dbReference type="PIRSF" id="PIRSF002764">
    <property type="entry name" value="CcmB"/>
    <property type="match status" value="1"/>
</dbReference>
<dbReference type="PANTHER" id="PTHR30070:SF1">
    <property type="entry name" value="CYTOCHROME C BIOGENESIS B-RELATED"/>
    <property type="match status" value="1"/>
</dbReference>
<evidence type="ECO:0000256" key="3">
    <source>
        <dbReference type="ARBA" id="ARBA00010544"/>
    </source>
</evidence>
<dbReference type="InterPro" id="IPR003544">
    <property type="entry name" value="Cyt_c_biogenesis_CcmB"/>
</dbReference>
<feature type="transmembrane region" description="Helical" evidence="12">
    <location>
        <begin position="116"/>
        <end position="134"/>
    </location>
</feature>
<dbReference type="GO" id="GO:0017004">
    <property type="term" value="P:cytochrome complex assembly"/>
    <property type="evidence" value="ECO:0007669"/>
    <property type="project" value="UniProtKB-KW"/>
</dbReference>
<comment type="caution">
    <text evidence="13">The sequence shown here is derived from an EMBL/GenBank/DDBJ whole genome shotgun (WGS) entry which is preliminary data.</text>
</comment>
<feature type="transmembrane region" description="Helical" evidence="12">
    <location>
        <begin position="212"/>
        <end position="234"/>
    </location>
</feature>
<keyword evidence="8 12" id="KW-0812">Transmembrane</keyword>
<evidence type="ECO:0000256" key="4">
    <source>
        <dbReference type="ARBA" id="ARBA00016452"/>
    </source>
</evidence>
<evidence type="ECO:0000256" key="11">
    <source>
        <dbReference type="ARBA" id="ARBA00023136"/>
    </source>
</evidence>
<dbReference type="Proteomes" id="UP000712673">
    <property type="component" value="Unassembled WGS sequence"/>
</dbReference>
<evidence type="ECO:0000256" key="5">
    <source>
        <dbReference type="ARBA" id="ARBA00022448"/>
    </source>
</evidence>
<keyword evidence="9" id="KW-0201">Cytochrome c-type biogenesis</keyword>
<feature type="transmembrane region" description="Helical" evidence="12">
    <location>
        <begin position="35"/>
        <end position="54"/>
    </location>
</feature>